<sequence>MIVHHPYALSHRSETPPFVKEEKNVFQGITDSEGRTAVFAFDHPMLAEGWVLRPRAGAGPFGEQFVIRDSHGLPLPGADYALLICNNPPDIYRGYSDAEGMTAY</sequence>
<protein>
    <submittedName>
        <fullName evidence="1">Uncharacterized protein</fullName>
    </submittedName>
</protein>
<dbReference type="Proteomes" id="UP000516412">
    <property type="component" value="Chromosome"/>
</dbReference>
<evidence type="ECO:0000313" key="1">
    <source>
        <dbReference type="EMBL" id="QNT58214.1"/>
    </source>
</evidence>
<gene>
    <name evidence="1" type="ORF">H7A79_2341</name>
</gene>
<dbReference type="RefSeq" id="WP_187000437.1">
    <property type="nucleotide sequence ID" value="NZ_CP060414.2"/>
</dbReference>
<accession>A0A7H1M999</accession>
<keyword evidence="2" id="KW-1185">Reference proteome</keyword>
<proteinExistence type="predicted"/>
<dbReference type="AlphaFoldDB" id="A0A7H1M999"/>
<dbReference type="EMBL" id="CP060414">
    <property type="protein sequence ID" value="QNT58214.1"/>
    <property type="molecule type" value="Genomic_DNA"/>
</dbReference>
<organism evidence="1 2">
    <name type="scientific">Neisseria musculi</name>
    <dbReference type="NCBI Taxonomy" id="1815583"/>
    <lineage>
        <taxon>Bacteria</taxon>
        <taxon>Pseudomonadati</taxon>
        <taxon>Pseudomonadota</taxon>
        <taxon>Betaproteobacteria</taxon>
        <taxon>Neisseriales</taxon>
        <taxon>Neisseriaceae</taxon>
        <taxon>Neisseria</taxon>
    </lineage>
</organism>
<reference evidence="1" key="1">
    <citation type="submission" date="2024-06" db="EMBL/GenBank/DDBJ databases">
        <title>Complete Genome Sequence of mouse commensal type strain Neisseria musculi.</title>
        <authorList>
            <person name="Thapa E."/>
            <person name="Aluvathingal J."/>
            <person name="Nadendla S."/>
            <person name="Mehta A."/>
            <person name="Tettelin H."/>
            <person name="Weyand N.J."/>
        </authorList>
    </citation>
    <scope>NUCLEOTIDE SEQUENCE</scope>
    <source>
        <strain evidence="1">NW831</strain>
    </source>
</reference>
<evidence type="ECO:0000313" key="2">
    <source>
        <dbReference type="Proteomes" id="UP000516412"/>
    </source>
</evidence>
<name>A0A7H1M999_9NEIS</name>
<dbReference type="KEGG" id="nmus:H7A79_2341"/>